<dbReference type="Pfam" id="PF18075">
    <property type="entry name" value="FtsX_ECD"/>
    <property type="match status" value="1"/>
</dbReference>
<dbReference type="Proteomes" id="UP001273505">
    <property type="component" value="Unassembled WGS sequence"/>
</dbReference>
<feature type="transmembrane region" description="Helical" evidence="14">
    <location>
        <begin position="200"/>
        <end position="220"/>
    </location>
</feature>
<evidence type="ECO:0000256" key="10">
    <source>
        <dbReference type="ARBA" id="ARBA00023136"/>
    </source>
</evidence>
<dbReference type="PIRSF" id="PIRSF003097">
    <property type="entry name" value="FtsX"/>
    <property type="match status" value="1"/>
</dbReference>
<evidence type="ECO:0000256" key="14">
    <source>
        <dbReference type="SAM" id="Phobius"/>
    </source>
</evidence>
<evidence type="ECO:0000256" key="1">
    <source>
        <dbReference type="ARBA" id="ARBA00004429"/>
    </source>
</evidence>
<evidence type="ECO:0000259" key="15">
    <source>
        <dbReference type="Pfam" id="PF02687"/>
    </source>
</evidence>
<keyword evidence="9 14" id="KW-1133">Transmembrane helix</keyword>
<comment type="function">
    <text evidence="12">Part of the ABC transporter FtsEX involved in cellular division.</text>
</comment>
<comment type="caution">
    <text evidence="17">The sequence shown here is derived from an EMBL/GenBank/DDBJ whole genome shotgun (WGS) entry which is preliminary data.</text>
</comment>
<feature type="compositionally biased region" description="Pro residues" evidence="13">
    <location>
        <begin position="1"/>
        <end position="11"/>
    </location>
</feature>
<accession>A0ABU4RZ63</accession>
<evidence type="ECO:0000313" key="17">
    <source>
        <dbReference type="EMBL" id="MDX6850171.1"/>
    </source>
</evidence>
<keyword evidence="10 12" id="KW-0472">Membrane</keyword>
<comment type="subunit">
    <text evidence="3">Forms a membrane-associated complex with FtsE.</text>
</comment>
<feature type="domain" description="ABC3 transporter permease C-terminal" evidence="15">
    <location>
        <begin position="203"/>
        <end position="317"/>
    </location>
</feature>
<keyword evidence="7 12" id="KW-0132">Cell division</keyword>
<gene>
    <name evidence="17" type="primary">ftsX</name>
    <name evidence="17" type="ORF">SCD92_12430</name>
</gene>
<evidence type="ECO:0000256" key="6">
    <source>
        <dbReference type="ARBA" id="ARBA00022519"/>
    </source>
</evidence>
<evidence type="ECO:0000256" key="8">
    <source>
        <dbReference type="ARBA" id="ARBA00022692"/>
    </source>
</evidence>
<dbReference type="PANTHER" id="PTHR47755:SF1">
    <property type="entry name" value="CELL DIVISION PROTEIN FTSX"/>
    <property type="match status" value="1"/>
</dbReference>
<keyword evidence="11 12" id="KW-0131">Cell cycle</keyword>
<dbReference type="Gene3D" id="3.30.70.3040">
    <property type="match status" value="1"/>
</dbReference>
<dbReference type="Pfam" id="PF02687">
    <property type="entry name" value="FtsX"/>
    <property type="match status" value="1"/>
</dbReference>
<comment type="similarity">
    <text evidence="2 12">Belongs to the ABC-4 integral membrane protein family. FtsX subfamily.</text>
</comment>
<evidence type="ECO:0000313" key="18">
    <source>
        <dbReference type="Proteomes" id="UP001273505"/>
    </source>
</evidence>
<feature type="region of interest" description="Disordered" evidence="13">
    <location>
        <begin position="1"/>
        <end position="23"/>
    </location>
</feature>
<evidence type="ECO:0000256" key="11">
    <source>
        <dbReference type="ARBA" id="ARBA00023306"/>
    </source>
</evidence>
<evidence type="ECO:0000256" key="3">
    <source>
        <dbReference type="ARBA" id="ARBA00011160"/>
    </source>
</evidence>
<evidence type="ECO:0000256" key="7">
    <source>
        <dbReference type="ARBA" id="ARBA00022618"/>
    </source>
</evidence>
<feature type="domain" description="FtsX extracellular" evidence="16">
    <location>
        <begin position="86"/>
        <end position="167"/>
    </location>
</feature>
<keyword evidence="5 12" id="KW-1003">Cell membrane</keyword>
<dbReference type="InterPro" id="IPR047590">
    <property type="entry name" value="FtsX_proteobact-type"/>
</dbReference>
<keyword evidence="6 12" id="KW-0997">Cell inner membrane</keyword>
<dbReference type="InterPro" id="IPR040690">
    <property type="entry name" value="FtsX_ECD"/>
</dbReference>
<evidence type="ECO:0000256" key="5">
    <source>
        <dbReference type="ARBA" id="ARBA00022475"/>
    </source>
</evidence>
<evidence type="ECO:0000256" key="2">
    <source>
        <dbReference type="ARBA" id="ARBA00007379"/>
    </source>
</evidence>
<reference evidence="17 18" key="1">
    <citation type="submission" date="2023-11" db="EMBL/GenBank/DDBJ databases">
        <title>Gilvimarinus fulvus sp. nov., isolated from the surface of Kelp.</title>
        <authorList>
            <person name="Sun Y.Y."/>
            <person name="Gong Y."/>
            <person name="Du Z.J."/>
        </authorList>
    </citation>
    <scope>NUCLEOTIDE SEQUENCE [LARGE SCALE GENOMIC DNA]</scope>
    <source>
        <strain evidence="17 18">SDUM040013</strain>
    </source>
</reference>
<feature type="transmembrane region" description="Helical" evidence="14">
    <location>
        <begin position="51"/>
        <end position="71"/>
    </location>
</feature>
<evidence type="ECO:0000256" key="9">
    <source>
        <dbReference type="ARBA" id="ARBA00022989"/>
    </source>
</evidence>
<proteinExistence type="inferred from homology"/>
<dbReference type="InterPro" id="IPR004513">
    <property type="entry name" value="FtsX"/>
</dbReference>
<evidence type="ECO:0000259" key="16">
    <source>
        <dbReference type="Pfam" id="PF18075"/>
    </source>
</evidence>
<comment type="subcellular location">
    <subcellularLocation>
        <location evidence="1">Cell inner membrane</location>
        <topology evidence="1">Multi-pass membrane protein</topology>
    </subcellularLocation>
</comment>
<dbReference type="RefSeq" id="WP_302723737.1">
    <property type="nucleotide sequence ID" value="NZ_JAULRU010000692.1"/>
</dbReference>
<name>A0ABU4RZ63_9GAMM</name>
<dbReference type="PANTHER" id="PTHR47755">
    <property type="entry name" value="CELL DIVISION PROTEIN FTSX"/>
    <property type="match status" value="1"/>
</dbReference>
<sequence>MARHNPTPPRPKGASQSRTQWRDQLESWQAHHSTCAIESLIRLTRSPLQSLLTWLVVAIATALPATLYVALQNVQSLGYNWQDSSQISVFINRQAAGQAIEKWRVELANQPGIEQVVYISPDQALAEFREYSGLGEVLNDLEENPLPPVLLVQPDASASQGEVLEQLLQELNAHALSEEAKLDMMWVKRLQQLIDLASRGVFFLAALLVLGLLLVIGNTIRLAIENRRDEIVVVKLVGGTDAYVRRPFLYTGLWYGLGGGVIALILLALGLTWLSVPVAKLASLYHSEFRLQGLNFYTSIQLVLLAGLVGLAGAWLAVGRHLRAIKPE</sequence>
<feature type="transmembrane region" description="Helical" evidence="14">
    <location>
        <begin position="253"/>
        <end position="276"/>
    </location>
</feature>
<keyword evidence="8 14" id="KW-0812">Transmembrane</keyword>
<evidence type="ECO:0000256" key="13">
    <source>
        <dbReference type="SAM" id="MobiDB-lite"/>
    </source>
</evidence>
<dbReference type="InterPro" id="IPR003838">
    <property type="entry name" value="ABC3_permease_C"/>
</dbReference>
<protein>
    <recommendedName>
        <fullName evidence="4 12">Cell division protein FtsX</fullName>
    </recommendedName>
</protein>
<feature type="transmembrane region" description="Helical" evidence="14">
    <location>
        <begin position="296"/>
        <end position="318"/>
    </location>
</feature>
<evidence type="ECO:0000256" key="4">
    <source>
        <dbReference type="ARBA" id="ARBA00021907"/>
    </source>
</evidence>
<evidence type="ECO:0000256" key="12">
    <source>
        <dbReference type="PIRNR" id="PIRNR003097"/>
    </source>
</evidence>
<dbReference type="NCBIfam" id="TIGR00439">
    <property type="entry name" value="FtsX_Gneg"/>
    <property type="match status" value="1"/>
</dbReference>
<keyword evidence="18" id="KW-1185">Reference proteome</keyword>
<organism evidence="17 18">
    <name type="scientific">Gilvimarinus gilvus</name>
    <dbReference type="NCBI Taxonomy" id="3058038"/>
    <lineage>
        <taxon>Bacteria</taxon>
        <taxon>Pseudomonadati</taxon>
        <taxon>Pseudomonadota</taxon>
        <taxon>Gammaproteobacteria</taxon>
        <taxon>Cellvibrionales</taxon>
        <taxon>Cellvibrionaceae</taxon>
        <taxon>Gilvimarinus</taxon>
    </lineage>
</organism>
<dbReference type="EMBL" id="JAXAFO010000020">
    <property type="protein sequence ID" value="MDX6850171.1"/>
    <property type="molecule type" value="Genomic_DNA"/>
</dbReference>